<evidence type="ECO:0000256" key="2">
    <source>
        <dbReference type="ARBA" id="ARBA00022801"/>
    </source>
</evidence>
<reference evidence="5 6" key="1">
    <citation type="submission" date="2018-03" db="EMBL/GenBank/DDBJ databases">
        <authorList>
            <person name="Keele B.F."/>
        </authorList>
    </citation>
    <scope>NUCLEOTIDE SEQUENCE [LARGE SCALE GENOMIC DNA]</scope>
    <source>
        <strain evidence="5 6">IB-3</strain>
    </source>
</reference>
<keyword evidence="3" id="KW-0056">Arginine metabolism</keyword>
<evidence type="ECO:0000256" key="4">
    <source>
        <dbReference type="PIRSR" id="PIRSR006356-1"/>
    </source>
</evidence>
<gene>
    <name evidence="3" type="primary">arcA</name>
    <name evidence="5" type="ORF">C7S10_04625</name>
</gene>
<dbReference type="SUPFAM" id="SSF55909">
    <property type="entry name" value="Pentein"/>
    <property type="match status" value="1"/>
</dbReference>
<dbReference type="Gene3D" id="3.75.10.10">
    <property type="entry name" value="L-arginine/glycine Amidinotransferase, Chain A"/>
    <property type="match status" value="1"/>
</dbReference>
<dbReference type="GO" id="GO:0005737">
    <property type="term" value="C:cytoplasm"/>
    <property type="evidence" value="ECO:0007669"/>
    <property type="project" value="UniProtKB-SubCell"/>
</dbReference>
<dbReference type="EMBL" id="PYXZ01000001">
    <property type="protein sequence ID" value="PUA82973.1"/>
    <property type="molecule type" value="Genomic_DNA"/>
</dbReference>
<feature type="active site" description="Amidino-cysteine intermediate" evidence="3 4">
    <location>
        <position position="395"/>
    </location>
</feature>
<dbReference type="Gene3D" id="1.10.3930.10">
    <property type="entry name" value="Arginine deiminase"/>
    <property type="match status" value="1"/>
</dbReference>
<dbReference type="EC" id="3.5.3.6" evidence="3"/>
<evidence type="ECO:0000256" key="1">
    <source>
        <dbReference type="ARBA" id="ARBA00010206"/>
    </source>
</evidence>
<dbReference type="AlphaFoldDB" id="A0A2R7Z2V2"/>
<dbReference type="InterPro" id="IPR003876">
    <property type="entry name" value="Arg_deiminase"/>
</dbReference>
<comment type="pathway">
    <text evidence="3">Amino-acid degradation; L-arginine degradation via ADI pathway; carbamoyl phosphate from L-arginine: step 1/2.</text>
</comment>
<dbReference type="OrthoDB" id="9807502at2"/>
<dbReference type="GO" id="GO:0016990">
    <property type="term" value="F:arginine deiminase activity"/>
    <property type="evidence" value="ECO:0007669"/>
    <property type="project" value="UniProtKB-UniRule"/>
</dbReference>
<comment type="subcellular location">
    <subcellularLocation>
        <location evidence="3">Cytoplasm</location>
    </subcellularLocation>
</comment>
<comment type="similarity">
    <text evidence="1 3">Belongs to the arginine deiminase family.</text>
</comment>
<dbReference type="PIRSF" id="PIRSF006356">
    <property type="entry name" value="Arg_deiminase"/>
    <property type="match status" value="1"/>
</dbReference>
<name>A0A2R7Z2V2_9ACTN</name>
<comment type="catalytic activity">
    <reaction evidence="3">
        <text>L-arginine + H2O = L-citrulline + NH4(+)</text>
        <dbReference type="Rhea" id="RHEA:19597"/>
        <dbReference type="ChEBI" id="CHEBI:15377"/>
        <dbReference type="ChEBI" id="CHEBI:28938"/>
        <dbReference type="ChEBI" id="CHEBI:32682"/>
        <dbReference type="ChEBI" id="CHEBI:57743"/>
        <dbReference type="EC" id="3.5.3.6"/>
    </reaction>
</comment>
<keyword evidence="3" id="KW-0963">Cytoplasm</keyword>
<keyword evidence="6" id="KW-1185">Reference proteome</keyword>
<evidence type="ECO:0000313" key="5">
    <source>
        <dbReference type="EMBL" id="PUA82973.1"/>
    </source>
</evidence>
<comment type="caution">
    <text evidence="5">The sequence shown here is derived from an EMBL/GenBank/DDBJ whole genome shotgun (WGS) entry which is preliminary data.</text>
</comment>
<accession>A0A2R7Z2V2</accession>
<evidence type="ECO:0000256" key="3">
    <source>
        <dbReference type="HAMAP-Rule" id="MF_00242"/>
    </source>
</evidence>
<proteinExistence type="inferred from homology"/>
<dbReference type="Proteomes" id="UP000244867">
    <property type="component" value="Unassembled WGS sequence"/>
</dbReference>
<evidence type="ECO:0000313" key="6">
    <source>
        <dbReference type="Proteomes" id="UP000244867"/>
    </source>
</evidence>
<protein>
    <recommendedName>
        <fullName evidence="3">Arginine deiminase</fullName>
        <shortName evidence="3">ADI</shortName>
        <ecNumber evidence="3">3.5.3.6</ecNumber>
    </recommendedName>
    <alternativeName>
        <fullName evidence="3">Arginine dihydrolase</fullName>
        <shortName evidence="3">AD</shortName>
    </alternativeName>
</protein>
<dbReference type="GO" id="GO:0019546">
    <property type="term" value="P:L-arginine deiminase pathway"/>
    <property type="evidence" value="ECO:0007669"/>
    <property type="project" value="TreeGrafter"/>
</dbReference>
<dbReference type="PRINTS" id="PR01466">
    <property type="entry name" value="ARGDEIMINASE"/>
</dbReference>
<dbReference type="PANTHER" id="PTHR47271">
    <property type="entry name" value="ARGININE DEIMINASE"/>
    <property type="match status" value="1"/>
</dbReference>
<dbReference type="HAMAP" id="MF_00242">
    <property type="entry name" value="Arg_deiminase"/>
    <property type="match status" value="1"/>
</dbReference>
<dbReference type="RefSeq" id="WP_108343159.1">
    <property type="nucleotide sequence ID" value="NZ_PYXZ01000001.1"/>
</dbReference>
<dbReference type="Pfam" id="PF02274">
    <property type="entry name" value="ADI"/>
    <property type="match status" value="1"/>
</dbReference>
<organism evidence="5 6">
    <name type="scientific">Nocardioides currus</name>
    <dbReference type="NCBI Taxonomy" id="2133958"/>
    <lineage>
        <taxon>Bacteria</taxon>
        <taxon>Bacillati</taxon>
        <taxon>Actinomycetota</taxon>
        <taxon>Actinomycetes</taxon>
        <taxon>Propionibacteriales</taxon>
        <taxon>Nocardioidaceae</taxon>
        <taxon>Nocardioides</taxon>
    </lineage>
</organism>
<sequence>MPHNHGADSEVGTLTTVMLHRPGNELKRLTPRNNDKLLFDGIPWVSRAQEEHDAFADTLRQRGVEVLYLTDLLTETLASEEARAHAISSALSGLHLGDTLRAYLAVALAEASPEELTGLLTAGIRNDEVRGGHGLVTSLLSPYDFLIDPLPNLLFTRDSSVWVRDRVAITSLAMPARKRETQLTELIYTEHPRFAGQTQKIHGWHNEHVEGGDVLLLSPGVVAVGVGERTTPAGVERLARQVFQAELAHTVLAVPIAQERATMHLDTVCTMVDVDKVVMYPNVAHSLMAHAVTVRERGETDTDLVLDVAGAEPFLVAAAKAMQIDTLHQIDTGLDPVTAEREQWDDGNNTLALAPRVAVAYERNDETNDRLEAAGIEVVRIAGSELGSGRGGPRCMSCPVERQPLTTD</sequence>
<dbReference type="NCBIfam" id="NF002381">
    <property type="entry name" value="PRK01388.1"/>
    <property type="match status" value="1"/>
</dbReference>
<dbReference type="PANTHER" id="PTHR47271:SF2">
    <property type="entry name" value="ARGININE DEIMINASE"/>
    <property type="match status" value="1"/>
</dbReference>
<dbReference type="UniPathway" id="UPA00254">
    <property type="reaction ID" value="UER00364"/>
</dbReference>
<keyword evidence="2 3" id="KW-0378">Hydrolase</keyword>